<dbReference type="AlphaFoldDB" id="A0A517N825"/>
<name>A0A517N825_9BACT</name>
<proteinExistence type="predicted"/>
<dbReference type="OrthoDB" id="278280at2"/>
<accession>A0A517N825</accession>
<evidence type="ECO:0000256" key="1">
    <source>
        <dbReference type="SAM" id="Coils"/>
    </source>
</evidence>
<dbReference type="GO" id="GO:0007156">
    <property type="term" value="P:homophilic cell adhesion via plasma membrane adhesion molecules"/>
    <property type="evidence" value="ECO:0007669"/>
    <property type="project" value="InterPro"/>
</dbReference>
<sequence>MTQRERYLAILVGGLLVVGGVWWGFDKYRSAVKKRTNEITRLEQEQQRLTEQTLQGEYANRQMGEYMIRSLPGNLELAQGKYQQWLIGIVQDNNLIYPSVDPTPARPIGGMYHQLGFRVSGTTDIPNLIGLLHSFYAKDYLHRIRELAVRPSRQGGFTVEMTIDAAALMAVPNELIEPVDASWRVDGSLAAYRDPILDRNFFAPPNEAPRYQGNDVIEAIVGRETPSPLTFKDTEGNKLTYELVEGPTEFVSLSGETGTLKINSPTKQEFPITVRATDNGYPARTSEQKLLVKVVDPPPPPKSAPEKPKFDDSTQTVLTALVQGRDEWMAWMHVRTRDQTLRLRVGDAFEIGTLKGEVVEVTPKFVMLEIDGRRFSLKPAGNLSEAAKVAEPE</sequence>
<dbReference type="SUPFAM" id="SSF49313">
    <property type="entry name" value="Cadherin-like"/>
    <property type="match status" value="1"/>
</dbReference>
<keyword evidence="2" id="KW-0812">Transmembrane</keyword>
<keyword evidence="1" id="KW-0175">Coiled coil</keyword>
<dbReference type="InterPro" id="IPR002126">
    <property type="entry name" value="Cadherin-like_dom"/>
</dbReference>
<dbReference type="InterPro" id="IPR015919">
    <property type="entry name" value="Cadherin-like_sf"/>
</dbReference>
<feature type="coiled-coil region" evidence="1">
    <location>
        <begin position="25"/>
        <end position="52"/>
    </location>
</feature>
<dbReference type="Proteomes" id="UP000318538">
    <property type="component" value="Chromosome"/>
</dbReference>
<dbReference type="PROSITE" id="PS50268">
    <property type="entry name" value="CADHERIN_2"/>
    <property type="match status" value="1"/>
</dbReference>
<dbReference type="Gene3D" id="2.60.40.10">
    <property type="entry name" value="Immunoglobulins"/>
    <property type="match status" value="1"/>
</dbReference>
<gene>
    <name evidence="4" type="ORF">K227x_16520</name>
</gene>
<dbReference type="CDD" id="cd11304">
    <property type="entry name" value="Cadherin_repeat"/>
    <property type="match status" value="1"/>
</dbReference>
<dbReference type="GO" id="GO:0005509">
    <property type="term" value="F:calcium ion binding"/>
    <property type="evidence" value="ECO:0007669"/>
    <property type="project" value="InterPro"/>
</dbReference>
<keyword evidence="5" id="KW-1185">Reference proteome</keyword>
<feature type="transmembrane region" description="Helical" evidence="2">
    <location>
        <begin position="7"/>
        <end position="25"/>
    </location>
</feature>
<dbReference type="GO" id="GO:0016020">
    <property type="term" value="C:membrane"/>
    <property type="evidence" value="ECO:0007669"/>
    <property type="project" value="InterPro"/>
</dbReference>
<evidence type="ECO:0000256" key="2">
    <source>
        <dbReference type="SAM" id="Phobius"/>
    </source>
</evidence>
<organism evidence="4 5">
    <name type="scientific">Rubripirellula lacrimiformis</name>
    <dbReference type="NCBI Taxonomy" id="1930273"/>
    <lineage>
        <taxon>Bacteria</taxon>
        <taxon>Pseudomonadati</taxon>
        <taxon>Planctomycetota</taxon>
        <taxon>Planctomycetia</taxon>
        <taxon>Pirellulales</taxon>
        <taxon>Pirellulaceae</taxon>
        <taxon>Rubripirellula</taxon>
    </lineage>
</organism>
<evidence type="ECO:0000259" key="3">
    <source>
        <dbReference type="PROSITE" id="PS50268"/>
    </source>
</evidence>
<keyword evidence="2" id="KW-0472">Membrane</keyword>
<keyword evidence="2" id="KW-1133">Transmembrane helix</keyword>
<dbReference type="InterPro" id="IPR013783">
    <property type="entry name" value="Ig-like_fold"/>
</dbReference>
<evidence type="ECO:0000313" key="5">
    <source>
        <dbReference type="Proteomes" id="UP000318538"/>
    </source>
</evidence>
<protein>
    <recommendedName>
        <fullName evidence="3">Cadherin domain-containing protein</fullName>
    </recommendedName>
</protein>
<dbReference type="KEGG" id="rlc:K227x_16520"/>
<feature type="domain" description="Cadherin" evidence="3">
    <location>
        <begin position="229"/>
        <end position="310"/>
    </location>
</feature>
<dbReference type="RefSeq" id="WP_145168993.1">
    <property type="nucleotide sequence ID" value="NZ_CP036525.1"/>
</dbReference>
<dbReference type="EMBL" id="CP036525">
    <property type="protein sequence ID" value="QDT03270.1"/>
    <property type="molecule type" value="Genomic_DNA"/>
</dbReference>
<evidence type="ECO:0000313" key="4">
    <source>
        <dbReference type="EMBL" id="QDT03270.1"/>
    </source>
</evidence>
<reference evidence="4 5" key="1">
    <citation type="submission" date="2019-02" db="EMBL/GenBank/DDBJ databases">
        <title>Deep-cultivation of Planctomycetes and their phenomic and genomic characterization uncovers novel biology.</title>
        <authorList>
            <person name="Wiegand S."/>
            <person name="Jogler M."/>
            <person name="Boedeker C."/>
            <person name="Pinto D."/>
            <person name="Vollmers J."/>
            <person name="Rivas-Marin E."/>
            <person name="Kohn T."/>
            <person name="Peeters S.H."/>
            <person name="Heuer A."/>
            <person name="Rast P."/>
            <person name="Oberbeckmann S."/>
            <person name="Bunk B."/>
            <person name="Jeske O."/>
            <person name="Meyerdierks A."/>
            <person name="Storesund J.E."/>
            <person name="Kallscheuer N."/>
            <person name="Luecker S."/>
            <person name="Lage O.M."/>
            <person name="Pohl T."/>
            <person name="Merkel B.J."/>
            <person name="Hornburger P."/>
            <person name="Mueller R.-W."/>
            <person name="Bruemmer F."/>
            <person name="Labrenz M."/>
            <person name="Spormann A.M."/>
            <person name="Op den Camp H."/>
            <person name="Overmann J."/>
            <person name="Amann R."/>
            <person name="Jetten M.S.M."/>
            <person name="Mascher T."/>
            <person name="Medema M.H."/>
            <person name="Devos D.P."/>
            <person name="Kaster A.-K."/>
            <person name="Ovreas L."/>
            <person name="Rohde M."/>
            <person name="Galperin M.Y."/>
            <person name="Jogler C."/>
        </authorList>
    </citation>
    <scope>NUCLEOTIDE SEQUENCE [LARGE SCALE GENOMIC DNA]</scope>
    <source>
        <strain evidence="4 5">K22_7</strain>
    </source>
</reference>